<dbReference type="AlphaFoldDB" id="A0A4Q5A1J4"/>
<organism evidence="1 2">
    <name type="scientific">Bifidobacterium pseudolongum subsp. globosum</name>
    <dbReference type="NCBI Taxonomy" id="1690"/>
    <lineage>
        <taxon>Bacteria</taxon>
        <taxon>Bacillati</taxon>
        <taxon>Actinomycetota</taxon>
        <taxon>Actinomycetes</taxon>
        <taxon>Bifidobacteriales</taxon>
        <taxon>Bifidobacteriaceae</taxon>
        <taxon>Bifidobacterium</taxon>
    </lineage>
</organism>
<comment type="caution">
    <text evidence="1">The sequence shown here is derived from an EMBL/GenBank/DDBJ whole genome shotgun (WGS) entry which is preliminary data.</text>
</comment>
<accession>A0A4Q5A1J4</accession>
<protein>
    <submittedName>
        <fullName evidence="1">Uncharacterized protein</fullName>
    </submittedName>
</protein>
<proteinExistence type="predicted"/>
<gene>
    <name evidence="1" type="ORF">PG2093B_0401</name>
</gene>
<evidence type="ECO:0000313" key="1">
    <source>
        <dbReference type="EMBL" id="RYQ11292.1"/>
    </source>
</evidence>
<dbReference type="Proteomes" id="UP000292568">
    <property type="component" value="Unassembled WGS sequence"/>
</dbReference>
<name>A0A4Q5A1J4_9BIFI</name>
<dbReference type="EMBL" id="RYUH01000007">
    <property type="protein sequence ID" value="RYQ11292.1"/>
    <property type="molecule type" value="Genomic_DNA"/>
</dbReference>
<reference evidence="1 2" key="1">
    <citation type="submission" date="2018-12" db="EMBL/GenBank/DDBJ databases">
        <title>Unveiling genomic diversity among members of the Bifidobacterium pseudolongum species, a widely distributed gut commensal of the animal kingdom.</title>
        <authorList>
            <person name="Lugli G.A."/>
            <person name="Duranti S."/>
            <person name="Albert K."/>
            <person name="Mancabelli L."/>
            <person name="Napoli S."/>
            <person name="Viappiani A."/>
            <person name="Anzalone R."/>
            <person name="Longhi G."/>
            <person name="Milani C."/>
            <person name="Turroni F."/>
            <person name="Alessandri G."/>
            <person name="Sela D.A."/>
            <person name="Van Sinderen D."/>
            <person name="Ventura M."/>
        </authorList>
    </citation>
    <scope>NUCLEOTIDE SEQUENCE [LARGE SCALE GENOMIC DNA]</scope>
    <source>
        <strain evidence="1 2">2093B</strain>
    </source>
</reference>
<evidence type="ECO:0000313" key="2">
    <source>
        <dbReference type="Proteomes" id="UP000292568"/>
    </source>
</evidence>
<sequence>MFSDQDVTDVIAGGLRADILEQLVDLLILS</sequence>